<keyword evidence="2" id="KW-0808">Transferase</keyword>
<name>A0A6P9ETP4_JUGRE</name>
<feature type="binding site" evidence="8">
    <location>
        <position position="44"/>
    </location>
    <ligand>
        <name>ATP</name>
        <dbReference type="ChEBI" id="CHEBI:30616"/>
    </ligand>
</feature>
<comment type="subcellular location">
    <subcellularLocation>
        <location evidence="1">Membrane</location>
        <topology evidence="1">Single-pass type I membrane protein</topology>
    </subcellularLocation>
</comment>
<protein>
    <submittedName>
        <fullName evidence="11">LEAF RUST 10 DISEASE-RESISTANCE LOCUS RECEPTOR-LIKE PROTEIN KINASE-like 2.2</fullName>
    </submittedName>
</protein>
<proteinExistence type="predicted"/>
<dbReference type="Proteomes" id="UP000235220">
    <property type="component" value="Chromosome 1"/>
</dbReference>
<dbReference type="Pfam" id="PF07714">
    <property type="entry name" value="PK_Tyr_Ser-Thr"/>
    <property type="match status" value="1"/>
</dbReference>
<dbReference type="InterPro" id="IPR011009">
    <property type="entry name" value="Kinase-like_dom_sf"/>
</dbReference>
<evidence type="ECO:0000256" key="2">
    <source>
        <dbReference type="ARBA" id="ARBA00022527"/>
    </source>
</evidence>
<evidence type="ECO:0000256" key="3">
    <source>
        <dbReference type="ARBA" id="ARBA00022692"/>
    </source>
</evidence>
<dbReference type="GO" id="GO:0016020">
    <property type="term" value="C:membrane"/>
    <property type="evidence" value="ECO:0007669"/>
    <property type="project" value="UniProtKB-SubCell"/>
</dbReference>
<accession>A0A6P9ETP4</accession>
<dbReference type="GO" id="GO:0004674">
    <property type="term" value="F:protein serine/threonine kinase activity"/>
    <property type="evidence" value="ECO:0007669"/>
    <property type="project" value="UniProtKB-KW"/>
</dbReference>
<dbReference type="SUPFAM" id="SSF56112">
    <property type="entry name" value="Protein kinase-like (PK-like)"/>
    <property type="match status" value="1"/>
</dbReference>
<feature type="domain" description="Protein kinase" evidence="9">
    <location>
        <begin position="16"/>
        <end position="209"/>
    </location>
</feature>
<evidence type="ECO:0000256" key="8">
    <source>
        <dbReference type="PROSITE-ProRule" id="PRU10141"/>
    </source>
</evidence>
<organism evidence="10 11">
    <name type="scientific">Juglans regia</name>
    <name type="common">English walnut</name>
    <dbReference type="NCBI Taxonomy" id="51240"/>
    <lineage>
        <taxon>Eukaryota</taxon>
        <taxon>Viridiplantae</taxon>
        <taxon>Streptophyta</taxon>
        <taxon>Embryophyta</taxon>
        <taxon>Tracheophyta</taxon>
        <taxon>Spermatophyta</taxon>
        <taxon>Magnoliopsida</taxon>
        <taxon>eudicotyledons</taxon>
        <taxon>Gunneridae</taxon>
        <taxon>Pentapetalae</taxon>
        <taxon>rosids</taxon>
        <taxon>fabids</taxon>
        <taxon>Fagales</taxon>
        <taxon>Juglandaceae</taxon>
        <taxon>Juglans</taxon>
    </lineage>
</organism>
<keyword evidence="6" id="KW-0472">Membrane</keyword>
<dbReference type="InterPro" id="IPR017441">
    <property type="entry name" value="Protein_kinase_ATP_BS"/>
</dbReference>
<keyword evidence="7" id="KW-0325">Glycoprotein</keyword>
<dbReference type="KEGG" id="jre:108988004"/>
<evidence type="ECO:0000313" key="10">
    <source>
        <dbReference type="Proteomes" id="UP000235220"/>
    </source>
</evidence>
<dbReference type="AlphaFoldDB" id="A0A6P9ETP4"/>
<keyword evidence="8" id="KW-0547">Nucleotide-binding</keyword>
<dbReference type="InterPro" id="IPR001245">
    <property type="entry name" value="Ser-Thr/Tyr_kinase_cat_dom"/>
</dbReference>
<dbReference type="RefSeq" id="XP_035547238.1">
    <property type="nucleotide sequence ID" value="XM_035691345.1"/>
</dbReference>
<evidence type="ECO:0000256" key="7">
    <source>
        <dbReference type="ARBA" id="ARBA00023180"/>
    </source>
</evidence>
<dbReference type="Gene3D" id="1.10.510.10">
    <property type="entry name" value="Transferase(Phosphotransferase) domain 1"/>
    <property type="match status" value="1"/>
</dbReference>
<dbReference type="InterPro" id="IPR000719">
    <property type="entry name" value="Prot_kinase_dom"/>
</dbReference>
<evidence type="ECO:0000256" key="4">
    <source>
        <dbReference type="ARBA" id="ARBA00022729"/>
    </source>
</evidence>
<dbReference type="PANTHER" id="PTHR27009">
    <property type="entry name" value="RUST RESISTANCE KINASE LR10-RELATED"/>
    <property type="match status" value="1"/>
</dbReference>
<keyword evidence="2" id="KW-0723">Serine/threonine-protein kinase</keyword>
<gene>
    <name evidence="11" type="primary">LOC108988004</name>
</gene>
<evidence type="ECO:0000259" key="9">
    <source>
        <dbReference type="PROSITE" id="PS50011"/>
    </source>
</evidence>
<dbReference type="InParanoid" id="A0A6P9ETP4"/>
<dbReference type="Gene3D" id="3.30.200.20">
    <property type="entry name" value="Phosphorylase Kinase, domain 1"/>
    <property type="match status" value="1"/>
</dbReference>
<dbReference type="GO" id="GO:0005524">
    <property type="term" value="F:ATP binding"/>
    <property type="evidence" value="ECO:0007669"/>
    <property type="project" value="UniProtKB-UniRule"/>
</dbReference>
<keyword evidence="8" id="KW-0067">ATP-binding</keyword>
<keyword evidence="5" id="KW-1133">Transmembrane helix</keyword>
<dbReference type="OrthoDB" id="4062651at2759"/>
<keyword evidence="2" id="KW-0418">Kinase</keyword>
<keyword evidence="4" id="KW-0732">Signal</keyword>
<evidence type="ECO:0000256" key="5">
    <source>
        <dbReference type="ARBA" id="ARBA00022989"/>
    </source>
</evidence>
<evidence type="ECO:0000313" key="11">
    <source>
        <dbReference type="RefSeq" id="XP_035547238.1"/>
    </source>
</evidence>
<dbReference type="InterPro" id="IPR045874">
    <property type="entry name" value="LRK10/LRL21-25-like"/>
</dbReference>
<dbReference type="GeneID" id="108988004"/>
<dbReference type="PROSITE" id="PS50011">
    <property type="entry name" value="PROTEIN_KINASE_DOM"/>
    <property type="match status" value="1"/>
</dbReference>
<dbReference type="FunFam" id="3.30.200.20:FF:000644">
    <property type="entry name" value="Suppressor of npr1-1 constitutive 4"/>
    <property type="match status" value="1"/>
</dbReference>
<keyword evidence="10" id="KW-1185">Reference proteome</keyword>
<evidence type="ECO:0000256" key="1">
    <source>
        <dbReference type="ARBA" id="ARBA00004479"/>
    </source>
</evidence>
<keyword evidence="3" id="KW-0812">Transmembrane</keyword>
<evidence type="ECO:0000256" key="6">
    <source>
        <dbReference type="ARBA" id="ARBA00023136"/>
    </source>
</evidence>
<dbReference type="PROSITE" id="PS00107">
    <property type="entry name" value="PROTEIN_KINASE_ATP"/>
    <property type="match status" value="1"/>
</dbReference>
<sequence>MAPKRYTYSDVKKLTKSFKDKVGQGGFGVVYKGKLPDGRIVAVKVLSKSKDNGKEFINEVASISRTSHVNIVSLLGECYERSKRALIYEFVPNGSLDSYGMLVLEMVGERKNIEGGTSRASEKYFSQGIYKKLEQGETLGTCDVTGDEEDIIKKMIIVNLWCIQTNPSDRPSIEKVIGMLEGSALQSLPFPPKPVLDSPLDSSTTSLSM</sequence>
<reference evidence="11" key="1">
    <citation type="submission" date="2025-08" db="UniProtKB">
        <authorList>
            <consortium name="RefSeq"/>
        </authorList>
    </citation>
    <scope>IDENTIFICATION</scope>
    <source>
        <tissue evidence="11">Leaves</tissue>
    </source>
</reference>